<evidence type="ECO:0000313" key="1">
    <source>
        <dbReference type="EMBL" id="CDQ70983.1"/>
    </source>
</evidence>
<proteinExistence type="predicted"/>
<reference evidence="1" key="2">
    <citation type="submission" date="2014-03" db="EMBL/GenBank/DDBJ databases">
        <authorList>
            <person name="Genoscope - CEA"/>
        </authorList>
    </citation>
    <scope>NUCLEOTIDE SEQUENCE</scope>
</reference>
<reference evidence="1" key="1">
    <citation type="journal article" date="2014" name="Nat. Commun.">
        <title>The rainbow trout genome provides novel insights into evolution after whole-genome duplication in vertebrates.</title>
        <authorList>
            <person name="Berthelot C."/>
            <person name="Brunet F."/>
            <person name="Chalopin D."/>
            <person name="Juanchich A."/>
            <person name="Bernard M."/>
            <person name="Noel B."/>
            <person name="Bento P."/>
            <person name="Da Silva C."/>
            <person name="Labadie K."/>
            <person name="Alberti A."/>
            <person name="Aury J.M."/>
            <person name="Louis A."/>
            <person name="Dehais P."/>
            <person name="Bardou P."/>
            <person name="Montfort J."/>
            <person name="Klopp C."/>
            <person name="Cabau C."/>
            <person name="Gaspin C."/>
            <person name="Thorgaard G.H."/>
            <person name="Boussaha M."/>
            <person name="Quillet E."/>
            <person name="Guyomard R."/>
            <person name="Galiana D."/>
            <person name="Bobe J."/>
            <person name="Volff J.N."/>
            <person name="Genet C."/>
            <person name="Wincker P."/>
            <person name="Jaillon O."/>
            <person name="Roest Crollius H."/>
            <person name="Guiguen Y."/>
        </authorList>
    </citation>
    <scope>NUCLEOTIDE SEQUENCE [LARGE SCALE GENOMIC DNA]</scope>
</reference>
<organism evidence="1 2">
    <name type="scientific">Oncorhynchus mykiss</name>
    <name type="common">Rainbow trout</name>
    <name type="synonym">Salmo gairdneri</name>
    <dbReference type="NCBI Taxonomy" id="8022"/>
    <lineage>
        <taxon>Eukaryota</taxon>
        <taxon>Metazoa</taxon>
        <taxon>Chordata</taxon>
        <taxon>Craniata</taxon>
        <taxon>Vertebrata</taxon>
        <taxon>Euteleostomi</taxon>
        <taxon>Actinopterygii</taxon>
        <taxon>Neopterygii</taxon>
        <taxon>Teleostei</taxon>
        <taxon>Protacanthopterygii</taxon>
        <taxon>Salmoniformes</taxon>
        <taxon>Salmonidae</taxon>
        <taxon>Salmoninae</taxon>
        <taxon>Oncorhynchus</taxon>
    </lineage>
</organism>
<sequence length="192" mass="21610">MPLTTDLGSDTPNPNLTKVKPINRLECVCVCVCYRDPWQDVEGCVRISAQHCDVSQAFSDFELYNMIRLGLHQGPGSPVWTKPRKFDPSDFTFNSPSISVSLSRERLVVEVHFPCSTNRGCFPLQSCCPLSELIDPWVTVTVYNQHNHSDYKVSPCLCHLQYHLLFTLHLLSFFLSLSLSHTHGPSLSPAAM</sequence>
<evidence type="ECO:0000313" key="2">
    <source>
        <dbReference type="Proteomes" id="UP000193380"/>
    </source>
</evidence>
<dbReference type="Proteomes" id="UP000193380">
    <property type="component" value="Unassembled WGS sequence"/>
</dbReference>
<dbReference type="InterPro" id="IPR013783">
    <property type="entry name" value="Ig-like_fold"/>
</dbReference>
<dbReference type="SUPFAM" id="SSF49265">
    <property type="entry name" value="Fibronectin type III"/>
    <property type="match status" value="1"/>
</dbReference>
<accession>A0A060WUC0</accession>
<protein>
    <submittedName>
        <fullName evidence="1">Uncharacterized protein</fullName>
    </submittedName>
</protein>
<dbReference type="Gene3D" id="2.60.40.10">
    <property type="entry name" value="Immunoglobulins"/>
    <property type="match status" value="1"/>
</dbReference>
<gene>
    <name evidence="1" type="ORF">GSONMT00016848001</name>
</gene>
<name>A0A060WUC0_ONCMY</name>
<dbReference type="InterPro" id="IPR036116">
    <property type="entry name" value="FN3_sf"/>
</dbReference>
<dbReference type="PaxDb" id="8022-A0A060WUC0"/>
<dbReference type="EMBL" id="FR904742">
    <property type="protein sequence ID" value="CDQ70983.1"/>
    <property type="molecule type" value="Genomic_DNA"/>
</dbReference>
<dbReference type="AlphaFoldDB" id="A0A060WUC0"/>